<evidence type="ECO:0000256" key="6">
    <source>
        <dbReference type="ARBA" id="ARBA00022989"/>
    </source>
</evidence>
<dbReference type="KEGG" id="pen:PSEEN5370"/>
<dbReference type="InterPro" id="IPR029044">
    <property type="entry name" value="Nucleotide-diphossugar_trans"/>
</dbReference>
<dbReference type="Pfam" id="PF00535">
    <property type="entry name" value="Glycos_transf_2"/>
    <property type="match status" value="1"/>
</dbReference>
<feature type="transmembrane region" description="Helical" evidence="8">
    <location>
        <begin position="294"/>
        <end position="314"/>
    </location>
</feature>
<dbReference type="Gene3D" id="3.90.550.10">
    <property type="entry name" value="Spore Coat Polysaccharide Biosynthesis Protein SpsA, Chain A"/>
    <property type="match status" value="1"/>
</dbReference>
<protein>
    <submittedName>
        <fullName evidence="10">Putative glycosyl transferase, family 2</fullName>
    </submittedName>
</protein>
<keyword evidence="5 8" id="KW-0812">Transmembrane</keyword>
<organism evidence="10 11">
    <name type="scientific">Pseudomonas entomophila (strain L48)</name>
    <dbReference type="NCBI Taxonomy" id="384676"/>
    <lineage>
        <taxon>Bacteria</taxon>
        <taxon>Pseudomonadati</taxon>
        <taxon>Pseudomonadota</taxon>
        <taxon>Gammaproteobacteria</taxon>
        <taxon>Pseudomonadales</taxon>
        <taxon>Pseudomonadaceae</taxon>
        <taxon>Pseudomonas</taxon>
    </lineage>
</organism>
<dbReference type="InterPro" id="IPR050256">
    <property type="entry name" value="Glycosyltransferase_2"/>
</dbReference>
<dbReference type="GO" id="GO:0016757">
    <property type="term" value="F:glycosyltransferase activity"/>
    <property type="evidence" value="ECO:0007669"/>
    <property type="project" value="UniProtKB-KW"/>
</dbReference>
<accession>Q1I2Z9</accession>
<keyword evidence="7 8" id="KW-0472">Membrane</keyword>
<dbReference type="AlphaFoldDB" id="Q1I2Z9"/>
<keyword evidence="6 8" id="KW-1133">Transmembrane helix</keyword>
<evidence type="ECO:0000313" key="11">
    <source>
        <dbReference type="Proteomes" id="UP000000658"/>
    </source>
</evidence>
<evidence type="ECO:0000256" key="8">
    <source>
        <dbReference type="SAM" id="Phobius"/>
    </source>
</evidence>
<comment type="subcellular location">
    <subcellularLocation>
        <location evidence="1">Membrane</location>
        <topology evidence="1">Multi-pass membrane protein</topology>
    </subcellularLocation>
</comment>
<dbReference type="GO" id="GO:0005886">
    <property type="term" value="C:plasma membrane"/>
    <property type="evidence" value="ECO:0007669"/>
    <property type="project" value="TreeGrafter"/>
</dbReference>
<feature type="transmembrane region" description="Helical" evidence="8">
    <location>
        <begin position="241"/>
        <end position="274"/>
    </location>
</feature>
<dbReference type="Proteomes" id="UP000000658">
    <property type="component" value="Chromosome"/>
</dbReference>
<dbReference type="HOGENOM" id="CLU_033536_0_1_6"/>
<dbReference type="SUPFAM" id="SSF53448">
    <property type="entry name" value="Nucleotide-diphospho-sugar transferases"/>
    <property type="match status" value="1"/>
</dbReference>
<dbReference type="PANTHER" id="PTHR48090:SF1">
    <property type="entry name" value="PROPHAGE BACTOPRENOL GLUCOSYL TRANSFERASE HOMOLOG"/>
    <property type="match status" value="1"/>
</dbReference>
<evidence type="ECO:0000256" key="1">
    <source>
        <dbReference type="ARBA" id="ARBA00004141"/>
    </source>
</evidence>
<evidence type="ECO:0000313" key="10">
    <source>
        <dbReference type="EMBL" id="CAK17987.1"/>
    </source>
</evidence>
<dbReference type="CAZy" id="GT2">
    <property type="family name" value="Glycosyltransferase Family 2"/>
</dbReference>
<feature type="domain" description="Glycosyltransferase 2-like" evidence="9">
    <location>
        <begin position="33"/>
        <end position="196"/>
    </location>
</feature>
<evidence type="ECO:0000256" key="4">
    <source>
        <dbReference type="ARBA" id="ARBA00022679"/>
    </source>
</evidence>
<dbReference type="eggNOG" id="COG1216">
    <property type="taxonomic scope" value="Bacteria"/>
</dbReference>
<evidence type="ECO:0000256" key="5">
    <source>
        <dbReference type="ARBA" id="ARBA00022692"/>
    </source>
</evidence>
<keyword evidence="2" id="KW-1003">Cell membrane</keyword>
<name>Q1I2Z9_PSEE4</name>
<sequence>MRTQPRRCQPAWHLDCGIETCTYHEAHLTMKLSIVATLYQSASHLQEFHARCSSVAQAYAGDDYEIVLVNDGSPDDSLARAIRLTETDSHVVLVDLSRNFGHHKAIMTGLAHSRGDQVFLIDSDLEEPPEYLSKFAEQLQGEDCDVVYGVQEQRKGSWFERLSGGVFWTLINRLSGLSLPANVVTARLMTRRYVDALLCHDEQEVFMAGLFQITGFAQKAITIKKLSSGQSTYTLRRKLALLVNSVTSFSALPLVAIFYIGLLIFSFSCCYAAYLTVHSLFFSYTLPGWTSVMVSIWVLGGLILSCMGVIGIYLSKVFSESKRRPYTIVRHIYGRP</sequence>
<evidence type="ECO:0000256" key="7">
    <source>
        <dbReference type="ARBA" id="ARBA00023136"/>
    </source>
</evidence>
<keyword evidence="2" id="KW-0997">Cell inner membrane</keyword>
<dbReference type="PANTHER" id="PTHR48090">
    <property type="entry name" value="UNDECAPRENYL-PHOSPHATE 4-DEOXY-4-FORMAMIDO-L-ARABINOSE TRANSFERASE-RELATED"/>
    <property type="match status" value="1"/>
</dbReference>
<evidence type="ECO:0000256" key="3">
    <source>
        <dbReference type="ARBA" id="ARBA00022676"/>
    </source>
</evidence>
<proteinExistence type="predicted"/>
<evidence type="ECO:0000256" key="2">
    <source>
        <dbReference type="ARBA" id="ARBA00022519"/>
    </source>
</evidence>
<dbReference type="STRING" id="384676.PSEEN5370"/>
<keyword evidence="3" id="KW-0328">Glycosyltransferase</keyword>
<reference evidence="10 11" key="1">
    <citation type="journal article" date="2006" name="Nat. Biotechnol.">
        <title>Complete genome sequence of the entomopathogenic and metabolically versatile soil bacterium Pseudomonas entomophila.</title>
        <authorList>
            <person name="Vodovar N."/>
            <person name="Vallenet D."/>
            <person name="Cruveiller S."/>
            <person name="Rouy Z."/>
            <person name="Barbe V."/>
            <person name="Acosta C."/>
            <person name="Cattolico L."/>
            <person name="Jubin C."/>
            <person name="Lajus A."/>
            <person name="Segurens B."/>
            <person name="Vacherie B."/>
            <person name="Wincker P."/>
            <person name="Weissenbach J."/>
            <person name="Lemaitre B."/>
            <person name="Medigue C."/>
            <person name="Boccard F."/>
        </authorList>
    </citation>
    <scope>NUCLEOTIDE SEQUENCE [LARGE SCALE GENOMIC DNA]</scope>
    <source>
        <strain evidence="10 11">L48</strain>
    </source>
</reference>
<gene>
    <name evidence="10" type="ordered locus">PSEEN5370</name>
</gene>
<dbReference type="InterPro" id="IPR001173">
    <property type="entry name" value="Glyco_trans_2-like"/>
</dbReference>
<dbReference type="EMBL" id="CT573326">
    <property type="protein sequence ID" value="CAK17987.1"/>
    <property type="molecule type" value="Genomic_DNA"/>
</dbReference>
<keyword evidence="4 10" id="KW-0808">Transferase</keyword>
<evidence type="ECO:0000259" key="9">
    <source>
        <dbReference type="Pfam" id="PF00535"/>
    </source>
</evidence>
<dbReference type="CDD" id="cd04187">
    <property type="entry name" value="DPM1_like_bac"/>
    <property type="match status" value="1"/>
</dbReference>